<dbReference type="SUPFAM" id="SSF50475">
    <property type="entry name" value="FMN-binding split barrel"/>
    <property type="match status" value="1"/>
</dbReference>
<evidence type="ECO:0000313" key="1">
    <source>
        <dbReference type="EMBL" id="SIR01236.1"/>
    </source>
</evidence>
<dbReference type="PANTHER" id="PTHR13343:SF17">
    <property type="entry name" value="CELLULAR REPRESSOR OF E1A-STIMULATED GENES, ISOFORM A"/>
    <property type="match status" value="1"/>
</dbReference>
<dbReference type="RefSeq" id="WP_029311734.1">
    <property type="nucleotide sequence ID" value="NZ_FTNE01000013.1"/>
</dbReference>
<dbReference type="Gene3D" id="3.20.180.10">
    <property type="entry name" value="PNP-oxidase-like"/>
    <property type="match status" value="1"/>
</dbReference>
<evidence type="ECO:0008006" key="3">
    <source>
        <dbReference type="Google" id="ProtNLM"/>
    </source>
</evidence>
<dbReference type="GO" id="GO:0005737">
    <property type="term" value="C:cytoplasm"/>
    <property type="evidence" value="ECO:0007669"/>
    <property type="project" value="UniProtKB-ARBA"/>
</dbReference>
<accession>A0A8G2CLG8</accession>
<gene>
    <name evidence="1" type="ORF">SAMN05421828_11388</name>
</gene>
<proteinExistence type="predicted"/>
<dbReference type="Proteomes" id="UP000186308">
    <property type="component" value="Unassembled WGS sequence"/>
</dbReference>
<organism evidence="1 2">
    <name type="scientific">Acidiphilium rubrum</name>
    <dbReference type="NCBI Taxonomy" id="526"/>
    <lineage>
        <taxon>Bacteria</taxon>
        <taxon>Pseudomonadati</taxon>
        <taxon>Pseudomonadota</taxon>
        <taxon>Alphaproteobacteria</taxon>
        <taxon>Acetobacterales</taxon>
        <taxon>Acidocellaceae</taxon>
        <taxon>Acidiphilium</taxon>
    </lineage>
</organism>
<dbReference type="OrthoDB" id="9814594at2"/>
<comment type="caution">
    <text evidence="1">The sequence shown here is derived from an EMBL/GenBank/DDBJ whole genome shotgun (WGS) entry which is preliminary data.</text>
</comment>
<name>A0A8G2CLG8_ACIRU</name>
<dbReference type="EMBL" id="FTNE01000013">
    <property type="protein sequence ID" value="SIR01236.1"/>
    <property type="molecule type" value="Genomic_DNA"/>
</dbReference>
<dbReference type="AlphaFoldDB" id="A0A8G2CLG8"/>
<evidence type="ECO:0000313" key="2">
    <source>
        <dbReference type="Proteomes" id="UP000186308"/>
    </source>
</evidence>
<keyword evidence="2" id="KW-1185">Reference proteome</keyword>
<reference evidence="1 2" key="1">
    <citation type="submission" date="2017-01" db="EMBL/GenBank/DDBJ databases">
        <authorList>
            <person name="Varghese N."/>
            <person name="Submissions S."/>
        </authorList>
    </citation>
    <scope>NUCLEOTIDE SEQUENCE [LARGE SCALE GENOMIC DNA]</scope>
    <source>
        <strain evidence="1 2">ATCC 35905</strain>
    </source>
</reference>
<dbReference type="InterPro" id="IPR037119">
    <property type="entry name" value="Haem_oxidase_HugZ-like_sf"/>
</dbReference>
<dbReference type="PANTHER" id="PTHR13343">
    <property type="entry name" value="CREG1 PROTEIN"/>
    <property type="match status" value="1"/>
</dbReference>
<sequence length="238" mass="25733">MQDLREPQNDIHREARLLLRAARAASLAVIEDEYPALALVTPAVTLDGAVIVLLSQLSAHTRALDRDGRCALMVSGAATEVNPQTSPRLSLVCDAERSDDPADRARYLAVHPYAKFYAGFGDFGVYRLSTVAARYVGGFARAATLDVARLGPMTEALCDEAAAEAAMAAANRERAGEIDAMAHRHGGAGDGWRMVTLDADGFDLAREDRVLRVALRRSLRVYGELMIEMNNIAPPTQV</sequence>
<dbReference type="Gene3D" id="2.30.110.10">
    <property type="entry name" value="Electron Transport, Fmn-binding Protein, Chain A"/>
    <property type="match status" value="1"/>
</dbReference>
<protein>
    <recommendedName>
        <fullName evidence="3">DUF2470 domain-containing protein</fullName>
    </recommendedName>
</protein>
<dbReference type="InterPro" id="IPR012349">
    <property type="entry name" value="Split_barrel_FMN-bd"/>
</dbReference>